<reference evidence="2" key="1">
    <citation type="submission" date="2019-04" db="EMBL/GenBank/DDBJ databases">
        <title>Friends and foes A comparative genomics studyof 23 Aspergillus species from section Flavi.</title>
        <authorList>
            <consortium name="DOE Joint Genome Institute"/>
            <person name="Kjaerbolling I."/>
            <person name="Vesth T."/>
            <person name="Frisvad J.C."/>
            <person name="Nybo J.L."/>
            <person name="Theobald S."/>
            <person name="Kildgaard S."/>
            <person name="Isbrandt T."/>
            <person name="Kuo A."/>
            <person name="Sato A."/>
            <person name="Lyhne E.K."/>
            <person name="Kogle M.E."/>
            <person name="Wiebenga A."/>
            <person name="Kun R.S."/>
            <person name="Lubbers R.J."/>
            <person name="Makela M.R."/>
            <person name="Barry K."/>
            <person name="Chovatia M."/>
            <person name="Clum A."/>
            <person name="Daum C."/>
            <person name="Haridas S."/>
            <person name="He G."/>
            <person name="LaButti K."/>
            <person name="Lipzen A."/>
            <person name="Mondo S."/>
            <person name="Riley R."/>
            <person name="Salamov A."/>
            <person name="Simmons B.A."/>
            <person name="Magnuson J.K."/>
            <person name="Henrissat B."/>
            <person name="Mortensen U.H."/>
            <person name="Larsen T.O."/>
            <person name="Devries R.P."/>
            <person name="Grigoriev I.V."/>
            <person name="Machida M."/>
            <person name="Baker S.E."/>
            <person name="Andersen M.R."/>
        </authorList>
    </citation>
    <scope>NUCLEOTIDE SEQUENCE [LARGE SCALE GENOMIC DNA]</scope>
    <source>
        <strain evidence="2">CBS 130017</strain>
    </source>
</reference>
<organism evidence="1 2">
    <name type="scientific">Aspergillus sergii</name>
    <dbReference type="NCBI Taxonomy" id="1034303"/>
    <lineage>
        <taxon>Eukaryota</taxon>
        <taxon>Fungi</taxon>
        <taxon>Dikarya</taxon>
        <taxon>Ascomycota</taxon>
        <taxon>Pezizomycotina</taxon>
        <taxon>Eurotiomycetes</taxon>
        <taxon>Eurotiomycetidae</taxon>
        <taxon>Eurotiales</taxon>
        <taxon>Aspergillaceae</taxon>
        <taxon>Aspergillus</taxon>
        <taxon>Aspergillus subgen. Circumdati</taxon>
    </lineage>
</organism>
<evidence type="ECO:0000313" key="2">
    <source>
        <dbReference type="Proteomes" id="UP000325945"/>
    </source>
</evidence>
<dbReference type="EMBL" id="ML741795">
    <property type="protein sequence ID" value="KAE8327022.1"/>
    <property type="molecule type" value="Genomic_DNA"/>
</dbReference>
<dbReference type="Gene3D" id="3.30.70.100">
    <property type="match status" value="1"/>
</dbReference>
<protein>
    <recommendedName>
        <fullName evidence="3">ABM domain-containing protein</fullName>
    </recommendedName>
</protein>
<dbReference type="Proteomes" id="UP000325945">
    <property type="component" value="Unassembled WGS sequence"/>
</dbReference>
<keyword evidence="2" id="KW-1185">Reference proteome</keyword>
<evidence type="ECO:0008006" key="3">
    <source>
        <dbReference type="Google" id="ProtNLM"/>
    </source>
</evidence>
<proteinExistence type="predicted"/>
<dbReference type="AlphaFoldDB" id="A0A5N6X287"/>
<name>A0A5N6X287_9EURO</name>
<gene>
    <name evidence="1" type="ORF">BDV39DRAFT_205433</name>
</gene>
<dbReference type="SUPFAM" id="SSF54909">
    <property type="entry name" value="Dimeric alpha+beta barrel"/>
    <property type="match status" value="1"/>
</dbReference>
<evidence type="ECO:0000313" key="1">
    <source>
        <dbReference type="EMBL" id="KAE8327022.1"/>
    </source>
</evidence>
<dbReference type="InterPro" id="IPR011008">
    <property type="entry name" value="Dimeric_a/b-barrel"/>
</dbReference>
<accession>A0A5N6X287</accession>
<sequence length="226" mass="25915">MLIISPLSRCASSAKREIFLQHIGNIAPVTKSHEPKCLGYAWFKSAQDNDTVPHHWLRGFEIYEDVEANTIEHRASAEYKAFRIAVGEEELLEQPSDLRFWRPTDVGFLTRRGSIDFAGGLVPGNQYIVVDELRTELGKCDLVLDHLRKIAVEAEKVEQVFSFWVLRREDEKDLTFMVFSGYLEKEAWAEFNAQAAVDEAWVAVYGSSEEQKRTTWVESGLRFLGR</sequence>